<accession>V7BUW8</accession>
<feature type="chain" id="PRO_5004755034" evidence="2">
    <location>
        <begin position="27"/>
        <end position="97"/>
    </location>
</feature>
<dbReference type="EMBL" id="CM002293">
    <property type="protein sequence ID" value="ESW20366.1"/>
    <property type="molecule type" value="Genomic_DNA"/>
</dbReference>
<dbReference type="eggNOG" id="ENOG502SRUR">
    <property type="taxonomic scope" value="Eukaryota"/>
</dbReference>
<dbReference type="Gramene" id="ESW20366">
    <property type="protein sequence ID" value="ESW20366"/>
    <property type="gene ID" value="PHAVU_006G202800g"/>
</dbReference>
<dbReference type="AlphaFoldDB" id="V7BUW8"/>
<sequence>MASSTSSLITFFLLSLIFSTMDIGQASRHLLQTTAPNLPTIPSLPTIPTLPQPSLPTMPTLPQFTLPPLPATVLPTIPTTIPSFPFLSPPPSATTSP</sequence>
<dbReference type="Proteomes" id="UP000000226">
    <property type="component" value="Chromosome 6"/>
</dbReference>
<reference evidence="4" key="1">
    <citation type="journal article" date="2014" name="Nat. Genet.">
        <title>A reference genome for common bean and genome-wide analysis of dual domestications.</title>
        <authorList>
            <person name="Schmutz J."/>
            <person name="McClean P.E."/>
            <person name="Mamidi S."/>
            <person name="Wu G.A."/>
            <person name="Cannon S.B."/>
            <person name="Grimwood J."/>
            <person name="Jenkins J."/>
            <person name="Shu S."/>
            <person name="Song Q."/>
            <person name="Chavarro C."/>
            <person name="Torres-Torres M."/>
            <person name="Geffroy V."/>
            <person name="Moghaddam S.M."/>
            <person name="Gao D."/>
            <person name="Abernathy B."/>
            <person name="Barry K."/>
            <person name="Blair M."/>
            <person name="Brick M.A."/>
            <person name="Chovatia M."/>
            <person name="Gepts P."/>
            <person name="Goodstein D.M."/>
            <person name="Gonzales M."/>
            <person name="Hellsten U."/>
            <person name="Hyten D.L."/>
            <person name="Jia G."/>
            <person name="Kelly J.D."/>
            <person name="Kudrna D."/>
            <person name="Lee R."/>
            <person name="Richard M.M."/>
            <person name="Miklas P.N."/>
            <person name="Osorno J.M."/>
            <person name="Rodrigues J."/>
            <person name="Thareau V."/>
            <person name="Urrea C.A."/>
            <person name="Wang M."/>
            <person name="Yu Y."/>
            <person name="Zhang M."/>
            <person name="Wing R.A."/>
            <person name="Cregan P.B."/>
            <person name="Rokhsar D.S."/>
            <person name="Jackson S.A."/>
        </authorList>
    </citation>
    <scope>NUCLEOTIDE SEQUENCE [LARGE SCALE GENOMIC DNA]</scope>
    <source>
        <strain evidence="4">cv. G19833</strain>
    </source>
</reference>
<evidence type="ECO:0000313" key="4">
    <source>
        <dbReference type="Proteomes" id="UP000000226"/>
    </source>
</evidence>
<proteinExistence type="predicted"/>
<organism evidence="3 4">
    <name type="scientific">Phaseolus vulgaris</name>
    <name type="common">Kidney bean</name>
    <name type="synonym">French bean</name>
    <dbReference type="NCBI Taxonomy" id="3885"/>
    <lineage>
        <taxon>Eukaryota</taxon>
        <taxon>Viridiplantae</taxon>
        <taxon>Streptophyta</taxon>
        <taxon>Embryophyta</taxon>
        <taxon>Tracheophyta</taxon>
        <taxon>Spermatophyta</taxon>
        <taxon>Magnoliopsida</taxon>
        <taxon>eudicotyledons</taxon>
        <taxon>Gunneridae</taxon>
        <taxon>Pentapetalae</taxon>
        <taxon>rosids</taxon>
        <taxon>fabids</taxon>
        <taxon>Fabales</taxon>
        <taxon>Fabaceae</taxon>
        <taxon>Papilionoideae</taxon>
        <taxon>50 kb inversion clade</taxon>
        <taxon>NPAAA clade</taxon>
        <taxon>indigoferoid/millettioid clade</taxon>
        <taxon>Phaseoleae</taxon>
        <taxon>Phaseolus</taxon>
    </lineage>
</organism>
<feature type="region of interest" description="Disordered" evidence="1">
    <location>
        <begin position="41"/>
        <end position="62"/>
    </location>
</feature>
<dbReference type="STRING" id="3885.V7BUW8"/>
<name>V7BUW8_PHAVU</name>
<dbReference type="OMA" id="FMSIDNG"/>
<dbReference type="PANTHER" id="PTHR48216">
    <property type="match status" value="1"/>
</dbReference>
<evidence type="ECO:0000313" key="3">
    <source>
        <dbReference type="EMBL" id="ESW20366.1"/>
    </source>
</evidence>
<keyword evidence="2" id="KW-0732">Signal</keyword>
<feature type="signal peptide" evidence="2">
    <location>
        <begin position="1"/>
        <end position="26"/>
    </location>
</feature>
<gene>
    <name evidence="3" type="ORF">PHAVU_006G202800g</name>
</gene>
<protein>
    <submittedName>
        <fullName evidence="3">Uncharacterized protein</fullName>
    </submittedName>
</protein>
<evidence type="ECO:0000256" key="2">
    <source>
        <dbReference type="SAM" id="SignalP"/>
    </source>
</evidence>
<keyword evidence="4" id="KW-1185">Reference proteome</keyword>
<dbReference type="PANTHER" id="PTHR48216:SF1">
    <property type="match status" value="1"/>
</dbReference>
<evidence type="ECO:0000256" key="1">
    <source>
        <dbReference type="SAM" id="MobiDB-lite"/>
    </source>
</evidence>